<dbReference type="InterPro" id="IPR044750">
    <property type="entry name" value="C2_SRC2/BAP"/>
</dbReference>
<dbReference type="CDD" id="cd04051">
    <property type="entry name" value="C2_SRC2_like"/>
    <property type="match status" value="1"/>
</dbReference>
<accession>A0AAD5ZG88</accession>
<evidence type="ECO:0000313" key="3">
    <source>
        <dbReference type="Proteomes" id="UP001210211"/>
    </source>
</evidence>
<evidence type="ECO:0000259" key="1">
    <source>
        <dbReference type="PROSITE" id="PS50004"/>
    </source>
</evidence>
<evidence type="ECO:0000313" key="2">
    <source>
        <dbReference type="EMBL" id="KAJ3697206.1"/>
    </source>
</evidence>
<dbReference type="SUPFAM" id="SSF49562">
    <property type="entry name" value="C2 domain (Calcium/lipid-binding domain, CaLB)"/>
    <property type="match status" value="1"/>
</dbReference>
<dbReference type="PANTHER" id="PTHR32246:SF21">
    <property type="entry name" value="OS02G0518000 PROTEIN"/>
    <property type="match status" value="1"/>
</dbReference>
<dbReference type="GO" id="GO:0006952">
    <property type="term" value="P:defense response"/>
    <property type="evidence" value="ECO:0007669"/>
    <property type="project" value="InterPro"/>
</dbReference>
<organism evidence="2 3">
    <name type="scientific">Rhynchospora tenuis</name>
    <dbReference type="NCBI Taxonomy" id="198213"/>
    <lineage>
        <taxon>Eukaryota</taxon>
        <taxon>Viridiplantae</taxon>
        <taxon>Streptophyta</taxon>
        <taxon>Embryophyta</taxon>
        <taxon>Tracheophyta</taxon>
        <taxon>Spermatophyta</taxon>
        <taxon>Magnoliopsida</taxon>
        <taxon>Liliopsida</taxon>
        <taxon>Poales</taxon>
        <taxon>Cyperaceae</taxon>
        <taxon>Cyperoideae</taxon>
        <taxon>Rhynchosporeae</taxon>
        <taxon>Rhynchospora</taxon>
    </lineage>
</organism>
<dbReference type="PROSITE" id="PS50004">
    <property type="entry name" value="C2"/>
    <property type="match status" value="1"/>
</dbReference>
<name>A0AAD5ZG88_9POAL</name>
<dbReference type="EMBL" id="JAMRDG010000001">
    <property type="protein sequence ID" value="KAJ3697206.1"/>
    <property type="molecule type" value="Genomic_DNA"/>
</dbReference>
<dbReference type="InterPro" id="IPR035892">
    <property type="entry name" value="C2_domain_sf"/>
</dbReference>
<keyword evidence="3" id="KW-1185">Reference proteome</keyword>
<dbReference type="PANTHER" id="PTHR32246">
    <property type="entry name" value="INGRESSION PROTEIN FIC1"/>
    <property type="match status" value="1"/>
</dbReference>
<dbReference type="InterPro" id="IPR000008">
    <property type="entry name" value="C2_dom"/>
</dbReference>
<feature type="domain" description="C2" evidence="1">
    <location>
        <begin position="1"/>
        <end position="118"/>
    </location>
</feature>
<dbReference type="Gene3D" id="2.60.40.150">
    <property type="entry name" value="C2 domain"/>
    <property type="match status" value="1"/>
</dbReference>
<protein>
    <recommendedName>
        <fullName evidence="1">C2 domain-containing protein</fullName>
    </recommendedName>
</protein>
<dbReference type="AlphaFoldDB" id="A0AAD5ZG88"/>
<comment type="caution">
    <text evidence="2">The sequence shown here is derived from an EMBL/GenBank/DDBJ whole genome shotgun (WGS) entry which is preliminary data.</text>
</comment>
<dbReference type="Proteomes" id="UP001210211">
    <property type="component" value="Unassembled WGS sequence"/>
</dbReference>
<reference evidence="2 3" key="1">
    <citation type="journal article" date="2022" name="Cell">
        <title>Repeat-based holocentromeres influence genome architecture and karyotype evolution.</title>
        <authorList>
            <person name="Hofstatter P.G."/>
            <person name="Thangavel G."/>
            <person name="Lux T."/>
            <person name="Neumann P."/>
            <person name="Vondrak T."/>
            <person name="Novak P."/>
            <person name="Zhang M."/>
            <person name="Costa L."/>
            <person name="Castellani M."/>
            <person name="Scott A."/>
            <person name="Toegelov H."/>
            <person name="Fuchs J."/>
            <person name="Mata-Sucre Y."/>
            <person name="Dias Y."/>
            <person name="Vanzela A.L.L."/>
            <person name="Huettel B."/>
            <person name="Almeida C.C.S."/>
            <person name="Simkova H."/>
            <person name="Souza G."/>
            <person name="Pedrosa-Harand A."/>
            <person name="Macas J."/>
            <person name="Mayer K.F.X."/>
            <person name="Houben A."/>
            <person name="Marques A."/>
        </authorList>
    </citation>
    <scope>NUCLEOTIDE SEQUENCE [LARGE SCALE GENOMIC DNA]</scope>
    <source>
        <strain evidence="2">RhyTen1mFocal</strain>
    </source>
</reference>
<proteinExistence type="predicted"/>
<gene>
    <name evidence="2" type="ORF">LUZ61_000911</name>
</gene>
<sequence>MNRQSIDIKYISGRGISSLVLFHKPCLYTTVYISSPTSGPRPLRQKTPVDSVGASKPEWNHPIRLYIDSNDQTSSSDLNLNFDIKTQVPLLGDKLVGSVIVPLSGLETSVGPADALCHVNYQVRGPDGKPNGVLSFSYILNQSPVKISDQVPMHDTASLHQGSPYPDLLNADVASHEVYPPEKTDSKPRLYPTVDPMENPEPYVYRSLSLSPDPNPQVYPPPPPIPDSKLSLYPVISTEPVIAYPVLDLADNGHCQYPPPLVSYPKVEPVGGLASYTSPGYYPPPQGSGYYFQERGWDGRCL</sequence>